<keyword evidence="3" id="KW-0804">Transcription</keyword>
<dbReference type="InterPro" id="IPR005471">
    <property type="entry name" value="Tscrpt_reg_IclR_N"/>
</dbReference>
<dbReference type="InterPro" id="IPR014757">
    <property type="entry name" value="Tscrpt_reg_IclR_C"/>
</dbReference>
<dbReference type="RefSeq" id="WP_072916704.1">
    <property type="nucleotide sequence ID" value="NZ_FRAR01000026.1"/>
</dbReference>
<evidence type="ECO:0000313" key="7">
    <source>
        <dbReference type="Proteomes" id="UP000183997"/>
    </source>
</evidence>
<dbReference type="AlphaFoldDB" id="A0A1M6VVX3"/>
<dbReference type="SMART" id="SM00346">
    <property type="entry name" value="HTH_ICLR"/>
    <property type="match status" value="1"/>
</dbReference>
<dbReference type="InterPro" id="IPR036390">
    <property type="entry name" value="WH_DNA-bd_sf"/>
</dbReference>
<dbReference type="Gene3D" id="1.10.10.10">
    <property type="entry name" value="Winged helix-like DNA-binding domain superfamily/Winged helix DNA-binding domain"/>
    <property type="match status" value="1"/>
</dbReference>
<evidence type="ECO:0000313" key="6">
    <source>
        <dbReference type="EMBL" id="SHK85610.1"/>
    </source>
</evidence>
<evidence type="ECO:0000256" key="3">
    <source>
        <dbReference type="ARBA" id="ARBA00023163"/>
    </source>
</evidence>
<dbReference type="Proteomes" id="UP000183997">
    <property type="component" value="Unassembled WGS sequence"/>
</dbReference>
<protein>
    <submittedName>
        <fullName evidence="6">Transcriptional regulator, IclR family</fullName>
    </submittedName>
</protein>
<dbReference type="SUPFAM" id="SSF55781">
    <property type="entry name" value="GAF domain-like"/>
    <property type="match status" value="1"/>
</dbReference>
<dbReference type="OrthoDB" id="9791752at2"/>
<evidence type="ECO:0000256" key="1">
    <source>
        <dbReference type="ARBA" id="ARBA00023015"/>
    </source>
</evidence>
<dbReference type="PROSITE" id="PS51077">
    <property type="entry name" value="HTH_ICLR"/>
    <property type="match status" value="1"/>
</dbReference>
<dbReference type="STRING" id="1121421.SAMN02745123_03385"/>
<keyword evidence="1" id="KW-0805">Transcription regulation</keyword>
<accession>A0A1M6VVX3</accession>
<name>A0A1M6VVX3_9FIRM</name>
<dbReference type="PROSITE" id="PS51078">
    <property type="entry name" value="ICLR_ED"/>
    <property type="match status" value="1"/>
</dbReference>
<dbReference type="GO" id="GO:0003677">
    <property type="term" value="F:DNA binding"/>
    <property type="evidence" value="ECO:0007669"/>
    <property type="project" value="UniProtKB-KW"/>
</dbReference>
<dbReference type="EMBL" id="FRAR01000026">
    <property type="protein sequence ID" value="SHK85610.1"/>
    <property type="molecule type" value="Genomic_DNA"/>
</dbReference>
<dbReference type="SUPFAM" id="SSF46785">
    <property type="entry name" value="Winged helix' DNA-binding domain"/>
    <property type="match status" value="1"/>
</dbReference>
<dbReference type="Pfam" id="PF01614">
    <property type="entry name" value="IclR_C"/>
    <property type="match status" value="1"/>
</dbReference>
<dbReference type="Gene3D" id="3.30.450.40">
    <property type="match status" value="1"/>
</dbReference>
<dbReference type="InterPro" id="IPR050707">
    <property type="entry name" value="HTH_MetabolicPath_Reg"/>
</dbReference>
<reference evidence="7" key="1">
    <citation type="submission" date="2016-11" db="EMBL/GenBank/DDBJ databases">
        <authorList>
            <person name="Varghese N."/>
            <person name="Submissions S."/>
        </authorList>
    </citation>
    <scope>NUCLEOTIDE SEQUENCE [LARGE SCALE GENOMIC DNA]</scope>
    <source>
        <strain evidence="7">DSM 10349</strain>
    </source>
</reference>
<dbReference type="GO" id="GO:0045892">
    <property type="term" value="P:negative regulation of DNA-templated transcription"/>
    <property type="evidence" value="ECO:0007669"/>
    <property type="project" value="TreeGrafter"/>
</dbReference>
<dbReference type="PANTHER" id="PTHR30136">
    <property type="entry name" value="HELIX-TURN-HELIX TRANSCRIPTIONAL REGULATOR, ICLR FAMILY"/>
    <property type="match status" value="1"/>
</dbReference>
<dbReference type="InterPro" id="IPR036388">
    <property type="entry name" value="WH-like_DNA-bd_sf"/>
</dbReference>
<feature type="domain" description="HTH iclR-type" evidence="4">
    <location>
        <begin position="1"/>
        <end position="63"/>
    </location>
</feature>
<dbReference type="PANTHER" id="PTHR30136:SF24">
    <property type="entry name" value="HTH-TYPE TRANSCRIPTIONAL REPRESSOR ALLR"/>
    <property type="match status" value="1"/>
</dbReference>
<gene>
    <name evidence="6" type="ORF">SAMN02745123_03385</name>
</gene>
<feature type="domain" description="IclR-ED" evidence="5">
    <location>
        <begin position="64"/>
        <end position="246"/>
    </location>
</feature>
<organism evidence="6 7">
    <name type="scientific">Desulforamulus aeronauticus DSM 10349</name>
    <dbReference type="NCBI Taxonomy" id="1121421"/>
    <lineage>
        <taxon>Bacteria</taxon>
        <taxon>Bacillati</taxon>
        <taxon>Bacillota</taxon>
        <taxon>Clostridia</taxon>
        <taxon>Eubacteriales</taxon>
        <taxon>Peptococcaceae</taxon>
        <taxon>Desulforamulus</taxon>
    </lineage>
</organism>
<keyword evidence="7" id="KW-1185">Reference proteome</keyword>
<sequence length="246" mass="27808">MNSIEKVLWILNRLGEEPYELNLTTLANEMNTVKSGVHKTLGIMMKQGFIIQNPETKKYSVGPALYRLGKVYDNRVGIWGITKPIIMEVAEITQETISIGIREGDHAILAYKIDSTLPVRYVEDIGIKYPMNGSAIGKVLAAYHDTERVKELLNATKFIKHTPNSIVEPEAILQEYQKIRDQGYAISDEERFLESFGIAVPIMNDHKNVWSCLCITGPKVRFTSEKINSWIQLLKSKANEISILLA</sequence>
<keyword evidence="2" id="KW-0238">DNA-binding</keyword>
<evidence type="ECO:0000259" key="5">
    <source>
        <dbReference type="PROSITE" id="PS51078"/>
    </source>
</evidence>
<dbReference type="InterPro" id="IPR029016">
    <property type="entry name" value="GAF-like_dom_sf"/>
</dbReference>
<dbReference type="GO" id="GO:0003700">
    <property type="term" value="F:DNA-binding transcription factor activity"/>
    <property type="evidence" value="ECO:0007669"/>
    <property type="project" value="TreeGrafter"/>
</dbReference>
<evidence type="ECO:0000256" key="2">
    <source>
        <dbReference type="ARBA" id="ARBA00023125"/>
    </source>
</evidence>
<evidence type="ECO:0000259" key="4">
    <source>
        <dbReference type="PROSITE" id="PS51077"/>
    </source>
</evidence>
<proteinExistence type="predicted"/>